<reference evidence="1" key="1">
    <citation type="submission" date="2020-04" db="EMBL/GenBank/DDBJ databases">
        <authorList>
            <person name="Chiriac C."/>
            <person name="Salcher M."/>
            <person name="Ghai R."/>
            <person name="Kavagutti S V."/>
        </authorList>
    </citation>
    <scope>NUCLEOTIDE SEQUENCE</scope>
</reference>
<organism evidence="1">
    <name type="scientific">uncultured Caudovirales phage</name>
    <dbReference type="NCBI Taxonomy" id="2100421"/>
    <lineage>
        <taxon>Viruses</taxon>
        <taxon>Duplodnaviria</taxon>
        <taxon>Heunggongvirae</taxon>
        <taxon>Uroviricota</taxon>
        <taxon>Caudoviricetes</taxon>
        <taxon>Peduoviridae</taxon>
        <taxon>Maltschvirus</taxon>
        <taxon>Maltschvirus maltsch</taxon>
    </lineage>
</organism>
<dbReference type="GO" id="GO:0003677">
    <property type="term" value="F:DNA binding"/>
    <property type="evidence" value="ECO:0007669"/>
    <property type="project" value="InterPro"/>
</dbReference>
<dbReference type="InterPro" id="IPR019044">
    <property type="entry name" value="Restrct_endonuc_II_HindVP"/>
</dbReference>
<evidence type="ECO:0000313" key="1">
    <source>
        <dbReference type="EMBL" id="CAB4133227.1"/>
    </source>
</evidence>
<accession>A0A6J5LJJ0</accession>
<name>A0A6J5LJJ0_9CAUD</name>
<keyword evidence="1" id="KW-0255">Endonuclease</keyword>
<keyword evidence="1" id="KW-0378">Hydrolase</keyword>
<gene>
    <name evidence="1" type="ORF">UFOVP257_86</name>
</gene>
<dbReference type="GO" id="GO:0009307">
    <property type="term" value="P:DNA restriction-modification system"/>
    <property type="evidence" value="ECO:0007669"/>
    <property type="project" value="InterPro"/>
</dbReference>
<proteinExistence type="predicted"/>
<sequence>MDAPSLYGIAQSNRSGDDLWGKNQFNSTFPASLCCYMRDKNINPVYISTDSSFVSKAKDTTITFDDVFNSKLKNNEINFLFESNFQPYAEYLHDTLDHTDLVTNSNGVDLRPLEVKLTVIPDSTTCELADESLWGSELVIRPDSISYACLGIYKNLVKYSAEIRKLIEPTTIKIESWENTRDILNHSDEIIETLTNFFKKYSDYQIPFLIQPIWKTKGKSPELDDNAFDVFVWSDFALLKLAIDQEISVTNRTKVSRYLRSSARTIRALSDLFVTNKIHVNRIFRQMALGNQTDKEFALSGRITRNYMEHSRLVKPILKKETLKEIILNGGEKKLSPERRFDATIYFTASHLFES</sequence>
<dbReference type="GO" id="GO:0009036">
    <property type="term" value="F:type II site-specific deoxyribonuclease activity"/>
    <property type="evidence" value="ECO:0007669"/>
    <property type="project" value="InterPro"/>
</dbReference>
<protein>
    <submittedName>
        <fullName evidence="1">Restriction endonuclease, type II, HindVP</fullName>
    </submittedName>
</protein>
<dbReference type="Pfam" id="PF09519">
    <property type="entry name" value="RE_HindVP"/>
    <property type="match status" value="1"/>
</dbReference>
<dbReference type="EMBL" id="LR796274">
    <property type="protein sequence ID" value="CAB4133227.1"/>
    <property type="molecule type" value="Genomic_DNA"/>
</dbReference>
<keyword evidence="1" id="KW-0540">Nuclease</keyword>